<evidence type="ECO:0000313" key="2">
    <source>
        <dbReference type="EMBL" id="KAF5836296.1"/>
    </source>
</evidence>
<sequence length="113" mass="11947">MNSAILLAVALVFSLSTLAPFAFVCAGSHHTTSLSPSSLLLLLCSPYPHMRPLPLQPPHYVSFSFVPAPVGGTCGGFLCDEVSVCAGSHSITSLSLLCQPLWRARAVAFCVMR</sequence>
<evidence type="ECO:0000256" key="1">
    <source>
        <dbReference type="SAM" id="SignalP"/>
    </source>
</evidence>
<organism evidence="2 3">
    <name type="scientific">Dunaliella salina</name>
    <name type="common">Green alga</name>
    <name type="synonym">Protococcus salinus</name>
    <dbReference type="NCBI Taxonomy" id="3046"/>
    <lineage>
        <taxon>Eukaryota</taxon>
        <taxon>Viridiplantae</taxon>
        <taxon>Chlorophyta</taxon>
        <taxon>core chlorophytes</taxon>
        <taxon>Chlorophyceae</taxon>
        <taxon>CS clade</taxon>
        <taxon>Chlamydomonadales</taxon>
        <taxon>Dunaliellaceae</taxon>
        <taxon>Dunaliella</taxon>
    </lineage>
</organism>
<reference evidence="2" key="1">
    <citation type="submission" date="2017-08" db="EMBL/GenBank/DDBJ databases">
        <authorList>
            <person name="Polle J.E."/>
            <person name="Barry K."/>
            <person name="Cushman J."/>
            <person name="Schmutz J."/>
            <person name="Tran D."/>
            <person name="Hathwaick L.T."/>
            <person name="Yim W.C."/>
            <person name="Jenkins J."/>
            <person name="Mckie-Krisberg Z.M."/>
            <person name="Prochnik S."/>
            <person name="Lindquist E."/>
            <person name="Dockter R.B."/>
            <person name="Adam C."/>
            <person name="Molina H."/>
            <person name="Bunkerborg J."/>
            <person name="Jin E."/>
            <person name="Buchheim M."/>
            <person name="Magnuson J."/>
        </authorList>
    </citation>
    <scope>NUCLEOTIDE SEQUENCE</scope>
    <source>
        <strain evidence="2">CCAP 19/18</strain>
    </source>
</reference>
<dbReference type="Proteomes" id="UP000815325">
    <property type="component" value="Unassembled WGS sequence"/>
</dbReference>
<comment type="caution">
    <text evidence="2">The sequence shown here is derived from an EMBL/GenBank/DDBJ whole genome shotgun (WGS) entry which is preliminary data.</text>
</comment>
<evidence type="ECO:0000313" key="3">
    <source>
        <dbReference type="Proteomes" id="UP000815325"/>
    </source>
</evidence>
<name>A0ABQ7GNW8_DUNSA</name>
<keyword evidence="3" id="KW-1185">Reference proteome</keyword>
<feature type="chain" id="PRO_5046027172" description="Secreted protein" evidence="1">
    <location>
        <begin position="27"/>
        <end position="113"/>
    </location>
</feature>
<dbReference type="EMBL" id="MU069666">
    <property type="protein sequence ID" value="KAF5836296.1"/>
    <property type="molecule type" value="Genomic_DNA"/>
</dbReference>
<feature type="signal peptide" evidence="1">
    <location>
        <begin position="1"/>
        <end position="26"/>
    </location>
</feature>
<proteinExistence type="predicted"/>
<protein>
    <recommendedName>
        <fullName evidence="4">Secreted protein</fullName>
    </recommendedName>
</protein>
<keyword evidence="1" id="KW-0732">Signal</keyword>
<evidence type="ECO:0008006" key="4">
    <source>
        <dbReference type="Google" id="ProtNLM"/>
    </source>
</evidence>
<gene>
    <name evidence="2" type="ORF">DUNSADRAFT_6173</name>
</gene>
<accession>A0ABQ7GNW8</accession>